<dbReference type="SUPFAM" id="SSF49401">
    <property type="entry name" value="Bacterial adhesins"/>
    <property type="match status" value="1"/>
</dbReference>
<dbReference type="InterPro" id="IPR000259">
    <property type="entry name" value="Adhesion_dom_fimbrial"/>
</dbReference>
<dbReference type="PANTHER" id="PTHR33420">
    <property type="entry name" value="FIMBRIAL SUBUNIT ELFA-RELATED"/>
    <property type="match status" value="1"/>
</dbReference>
<evidence type="ECO:0000256" key="1">
    <source>
        <dbReference type="SAM" id="SignalP"/>
    </source>
</evidence>
<reference evidence="3 4" key="1">
    <citation type="submission" date="2020-06" db="EMBL/GenBank/DDBJ databases">
        <title>REHAB project genomes.</title>
        <authorList>
            <person name="Shaw L.P."/>
        </authorList>
    </citation>
    <scope>NUCLEOTIDE SEQUENCE [LARGE SCALE GENOMIC DNA]</scope>
    <source>
        <strain evidence="3 4">RHBSTW-00814</strain>
    </source>
</reference>
<dbReference type="Gene3D" id="2.60.40.1090">
    <property type="entry name" value="Fimbrial-type adhesion domain"/>
    <property type="match status" value="1"/>
</dbReference>
<dbReference type="GO" id="GO:0043709">
    <property type="term" value="P:cell adhesion involved in single-species biofilm formation"/>
    <property type="evidence" value="ECO:0007669"/>
    <property type="project" value="TreeGrafter"/>
</dbReference>
<proteinExistence type="predicted"/>
<feature type="chain" id="PRO_5028875290" evidence="1">
    <location>
        <begin position="19"/>
        <end position="157"/>
    </location>
</feature>
<evidence type="ECO:0000313" key="3">
    <source>
        <dbReference type="EMBL" id="QLV02754.1"/>
    </source>
</evidence>
<gene>
    <name evidence="3" type="ORF">HV284_17655</name>
</gene>
<evidence type="ECO:0000259" key="2">
    <source>
        <dbReference type="Pfam" id="PF00419"/>
    </source>
</evidence>
<organism evidence="3 4">
    <name type="scientific">Escherichia marmotae</name>
    <dbReference type="NCBI Taxonomy" id="1499973"/>
    <lineage>
        <taxon>Bacteria</taxon>
        <taxon>Pseudomonadati</taxon>
        <taxon>Pseudomonadota</taxon>
        <taxon>Gammaproteobacteria</taxon>
        <taxon>Enterobacterales</taxon>
        <taxon>Enterobacteriaceae</taxon>
        <taxon>Escherichia</taxon>
    </lineage>
</organism>
<sequence length="157" mass="17178">MKTIGCTIILAACSLCHADNLTFIGHLVTPPVCTISNNARIDVNFRDVIITQIDGNNYRQPLEYKITCDSSVRDNSMAMTLTLTGDVVDFDDAAIKTNADGLGIKIWENNKPFKPGSTITVDEANLPVLEAVPVKSVSANLSEQNFEAWATLRVDYQ</sequence>
<dbReference type="GO" id="GO:0009289">
    <property type="term" value="C:pilus"/>
    <property type="evidence" value="ECO:0007669"/>
    <property type="project" value="InterPro"/>
</dbReference>
<dbReference type="EMBL" id="CP056159">
    <property type="protein sequence ID" value="QLV02754.1"/>
    <property type="molecule type" value="Genomic_DNA"/>
</dbReference>
<accession>A0A7H9KA70</accession>
<dbReference type="RefSeq" id="WP_181474297.1">
    <property type="nucleotide sequence ID" value="NZ_CP056159.1"/>
</dbReference>
<dbReference type="AlphaFoldDB" id="A0A7H9KA70"/>
<dbReference type="InterPro" id="IPR008966">
    <property type="entry name" value="Adhesion_dom_sf"/>
</dbReference>
<protein>
    <submittedName>
        <fullName evidence="3">Fimbrial protein</fullName>
    </submittedName>
</protein>
<dbReference type="InterPro" id="IPR036937">
    <property type="entry name" value="Adhesion_dom_fimbrial_sf"/>
</dbReference>
<dbReference type="InterPro" id="IPR050263">
    <property type="entry name" value="Bact_Fimbrial_Adh_Pro"/>
</dbReference>
<name>A0A7H9KA70_9ESCH</name>
<dbReference type="PANTHER" id="PTHR33420:SF33">
    <property type="entry name" value="MINOR FIMBRIAL SUBUNIT"/>
    <property type="match status" value="1"/>
</dbReference>
<keyword evidence="1" id="KW-0732">Signal</keyword>
<feature type="signal peptide" evidence="1">
    <location>
        <begin position="1"/>
        <end position="18"/>
    </location>
</feature>
<evidence type="ECO:0000313" key="4">
    <source>
        <dbReference type="Proteomes" id="UP000512115"/>
    </source>
</evidence>
<dbReference type="Pfam" id="PF00419">
    <property type="entry name" value="Fimbrial"/>
    <property type="match status" value="1"/>
</dbReference>
<feature type="domain" description="Fimbrial-type adhesion" evidence="2">
    <location>
        <begin position="25"/>
        <end position="157"/>
    </location>
</feature>
<dbReference type="Proteomes" id="UP000512115">
    <property type="component" value="Chromosome"/>
</dbReference>